<organism evidence="1 2">
    <name type="scientific">Tothia fuscella</name>
    <dbReference type="NCBI Taxonomy" id="1048955"/>
    <lineage>
        <taxon>Eukaryota</taxon>
        <taxon>Fungi</taxon>
        <taxon>Dikarya</taxon>
        <taxon>Ascomycota</taxon>
        <taxon>Pezizomycotina</taxon>
        <taxon>Dothideomycetes</taxon>
        <taxon>Pleosporomycetidae</taxon>
        <taxon>Venturiales</taxon>
        <taxon>Cylindrosympodiaceae</taxon>
        <taxon>Tothia</taxon>
    </lineage>
</organism>
<evidence type="ECO:0000313" key="2">
    <source>
        <dbReference type="Proteomes" id="UP000800235"/>
    </source>
</evidence>
<gene>
    <name evidence="1" type="ORF">EJ08DRAFT_303714</name>
</gene>
<protein>
    <submittedName>
        <fullName evidence="1">Uncharacterized protein</fullName>
    </submittedName>
</protein>
<dbReference type="OrthoDB" id="5062850at2759"/>
<proteinExistence type="predicted"/>
<keyword evidence="2" id="KW-1185">Reference proteome</keyword>
<dbReference type="AlphaFoldDB" id="A0A9P4NPC3"/>
<accession>A0A9P4NPC3</accession>
<evidence type="ECO:0000313" key="1">
    <source>
        <dbReference type="EMBL" id="KAF2429207.1"/>
    </source>
</evidence>
<dbReference type="Proteomes" id="UP000800235">
    <property type="component" value="Unassembled WGS sequence"/>
</dbReference>
<comment type="caution">
    <text evidence="1">The sequence shown here is derived from an EMBL/GenBank/DDBJ whole genome shotgun (WGS) entry which is preliminary data.</text>
</comment>
<dbReference type="EMBL" id="MU007049">
    <property type="protein sequence ID" value="KAF2429207.1"/>
    <property type="molecule type" value="Genomic_DNA"/>
</dbReference>
<reference evidence="1" key="1">
    <citation type="journal article" date="2020" name="Stud. Mycol.">
        <title>101 Dothideomycetes genomes: a test case for predicting lifestyles and emergence of pathogens.</title>
        <authorList>
            <person name="Haridas S."/>
            <person name="Albert R."/>
            <person name="Binder M."/>
            <person name="Bloem J."/>
            <person name="Labutti K."/>
            <person name="Salamov A."/>
            <person name="Andreopoulos B."/>
            <person name="Baker S."/>
            <person name="Barry K."/>
            <person name="Bills G."/>
            <person name="Bluhm B."/>
            <person name="Cannon C."/>
            <person name="Castanera R."/>
            <person name="Culley D."/>
            <person name="Daum C."/>
            <person name="Ezra D."/>
            <person name="Gonzalez J."/>
            <person name="Henrissat B."/>
            <person name="Kuo A."/>
            <person name="Liang C."/>
            <person name="Lipzen A."/>
            <person name="Lutzoni F."/>
            <person name="Magnuson J."/>
            <person name="Mondo S."/>
            <person name="Nolan M."/>
            <person name="Ohm R."/>
            <person name="Pangilinan J."/>
            <person name="Park H.-J."/>
            <person name="Ramirez L."/>
            <person name="Alfaro M."/>
            <person name="Sun H."/>
            <person name="Tritt A."/>
            <person name="Yoshinaga Y."/>
            <person name="Zwiers L.-H."/>
            <person name="Turgeon B."/>
            <person name="Goodwin S."/>
            <person name="Spatafora J."/>
            <person name="Crous P."/>
            <person name="Grigoriev I."/>
        </authorList>
    </citation>
    <scope>NUCLEOTIDE SEQUENCE</scope>
    <source>
        <strain evidence="1">CBS 130266</strain>
    </source>
</reference>
<name>A0A9P4NPC3_9PEZI</name>
<sequence length="258" mass="29288">MSAQSPIDIVDSNYPPNANVIISAPTASGSDSPTKSDCIDTSTLQDLTSNAGEELTLQPQEVNGLLRCPREVRDLIYEEYVLLDGEHWASAPYPKPFAIYAFARVHPIIRSELADYYFSHVNSGGIVPWGEVSHSYIRVGKARFDLEGSRLEVWRLVFGLASHPPRAQKRCISRRRQVWRGIRATTCPSRPSRDILILRWSKDALIIINYFFFARIISLFHCPTTTQMHASSTRLFNTGLFVYRTIKFSENQYSRSSL</sequence>